<organism evidence="1 2">
    <name type="scientific">Campylobacter gracilis RM3268</name>
    <dbReference type="NCBI Taxonomy" id="553220"/>
    <lineage>
        <taxon>Bacteria</taxon>
        <taxon>Pseudomonadati</taxon>
        <taxon>Campylobacterota</taxon>
        <taxon>Epsilonproteobacteria</taxon>
        <taxon>Campylobacterales</taxon>
        <taxon>Campylobacteraceae</taxon>
        <taxon>Campylobacter</taxon>
    </lineage>
</organism>
<evidence type="ECO:0000313" key="2">
    <source>
        <dbReference type="Proteomes" id="UP000005709"/>
    </source>
</evidence>
<gene>
    <name evidence="1" type="ORF">CAMGR0001_2806</name>
</gene>
<protein>
    <recommendedName>
        <fullName evidence="3">HTH HARE-type domain-containing protein</fullName>
    </recommendedName>
</protein>
<name>C8PL16_9BACT</name>
<evidence type="ECO:0008006" key="3">
    <source>
        <dbReference type="Google" id="ProtNLM"/>
    </source>
</evidence>
<dbReference type="EMBL" id="ACYG01000031">
    <property type="protein sequence ID" value="EEV16431.1"/>
    <property type="molecule type" value="Genomic_DNA"/>
</dbReference>
<dbReference type="RefSeq" id="WP_005873103.1">
    <property type="nucleotide sequence ID" value="NZ_ACYG01000031.1"/>
</dbReference>
<dbReference type="STRING" id="824.CGRAC_1676"/>
<sequence length="236" mass="26892">MKQKDFVIAAMIELGGAATLSQLYSATDVSSWSAKTPFASIRRIVQENAEFFKIRPGLWGLKSLETQILKEFESGANPRDSFTHSYFQGLIVEIGNLRKFQTYVPPQDKNKSFVASKKLDDLTSLKAIYEFAYPSILNKARSVDAIWFNERNLPYAFFEVEHSTDFKNSLNKFYELQDFNAKMFIVADEGRLRQFQSVISASIYKDIAGNVKFASYESIAKQYDLESESTKVKMGV</sequence>
<comment type="caution">
    <text evidence="1">The sequence shown here is derived from an EMBL/GenBank/DDBJ whole genome shotgun (WGS) entry which is preliminary data.</text>
</comment>
<dbReference type="eggNOG" id="ENOG503038D">
    <property type="taxonomic scope" value="Bacteria"/>
</dbReference>
<dbReference type="Proteomes" id="UP000005709">
    <property type="component" value="Unassembled WGS sequence"/>
</dbReference>
<evidence type="ECO:0000313" key="1">
    <source>
        <dbReference type="EMBL" id="EEV16431.1"/>
    </source>
</evidence>
<proteinExistence type="predicted"/>
<keyword evidence="2" id="KW-1185">Reference proteome</keyword>
<dbReference type="OrthoDB" id="9776582at2"/>
<accession>C8PL16</accession>
<reference evidence="1 2" key="1">
    <citation type="submission" date="2009-07" db="EMBL/GenBank/DDBJ databases">
        <authorList>
            <person name="Madupu R."/>
            <person name="Sebastian Y."/>
            <person name="Durkin A.S."/>
            <person name="Torralba M."/>
            <person name="Methe B."/>
            <person name="Sutton G.G."/>
            <person name="Strausberg R.L."/>
            <person name="Nelson K.E."/>
        </authorList>
    </citation>
    <scope>NUCLEOTIDE SEQUENCE [LARGE SCALE GENOMIC DNA]</scope>
    <source>
        <strain evidence="1 2">RM3268</strain>
    </source>
</reference>
<dbReference type="AlphaFoldDB" id="C8PL16"/>